<keyword evidence="5" id="KW-0804">Transcription</keyword>
<dbReference type="GO" id="GO:0008270">
    <property type="term" value="F:zinc ion binding"/>
    <property type="evidence" value="ECO:0007669"/>
    <property type="project" value="UniProtKB-KW"/>
</dbReference>
<evidence type="ECO:0000256" key="5">
    <source>
        <dbReference type="ARBA" id="ARBA00023163"/>
    </source>
</evidence>
<dbReference type="AlphaFoldDB" id="A0AAV8QUW1"/>
<evidence type="ECO:0000256" key="1">
    <source>
        <dbReference type="ARBA" id="ARBA00022723"/>
    </source>
</evidence>
<dbReference type="SUPFAM" id="SSF57903">
    <property type="entry name" value="FYVE/PHD zinc finger"/>
    <property type="match status" value="1"/>
</dbReference>
<evidence type="ECO:0000256" key="6">
    <source>
        <dbReference type="SAM" id="MobiDB-lite"/>
    </source>
</evidence>
<dbReference type="InterPro" id="IPR011011">
    <property type="entry name" value="Znf_FYVE_PHD"/>
</dbReference>
<evidence type="ECO:0000259" key="7">
    <source>
        <dbReference type="Pfam" id="PF23121"/>
    </source>
</evidence>
<dbReference type="InterPro" id="IPR013083">
    <property type="entry name" value="Znf_RING/FYVE/PHD"/>
</dbReference>
<dbReference type="GO" id="GO:0140566">
    <property type="term" value="F:histone reader activity"/>
    <property type="evidence" value="ECO:0007669"/>
    <property type="project" value="InterPro"/>
</dbReference>
<keyword evidence="3" id="KW-0862">Zinc</keyword>
<dbReference type="PANTHER" id="PTHR33304">
    <property type="match status" value="1"/>
</dbReference>
<evidence type="ECO:0000256" key="2">
    <source>
        <dbReference type="ARBA" id="ARBA00022771"/>
    </source>
</evidence>
<dbReference type="Gene3D" id="3.30.40.10">
    <property type="entry name" value="Zinc/RING finger domain, C3HC4 (zinc finger)"/>
    <property type="match status" value="1"/>
</dbReference>
<keyword evidence="2" id="KW-0863">Zinc-finger</keyword>
<dbReference type="Pfam" id="PF23121">
    <property type="entry name" value="SPOC_AIPP2"/>
    <property type="match status" value="1"/>
</dbReference>
<protein>
    <recommendedName>
        <fullName evidence="7">AIPP2-like SPOC-like domain-containing protein</fullName>
    </recommendedName>
</protein>
<gene>
    <name evidence="8" type="ORF">OPV22_016353</name>
</gene>
<evidence type="ECO:0000256" key="3">
    <source>
        <dbReference type="ARBA" id="ARBA00022833"/>
    </source>
</evidence>
<evidence type="ECO:0000313" key="9">
    <source>
        <dbReference type="Proteomes" id="UP001222027"/>
    </source>
</evidence>
<reference evidence="8 9" key="1">
    <citation type="submission" date="2022-12" db="EMBL/GenBank/DDBJ databases">
        <title>Chromosome-scale assembly of the Ensete ventricosum genome.</title>
        <authorList>
            <person name="Dussert Y."/>
            <person name="Stocks J."/>
            <person name="Wendawek A."/>
            <person name="Woldeyes F."/>
            <person name="Nichols R.A."/>
            <person name="Borrell J.S."/>
        </authorList>
    </citation>
    <scope>NUCLEOTIDE SEQUENCE [LARGE SCALE GENOMIC DNA]</scope>
    <source>
        <strain evidence="9">cv. Maze</strain>
        <tissue evidence="8">Seeds</tissue>
    </source>
</reference>
<keyword evidence="4" id="KW-0805">Transcription regulation</keyword>
<dbReference type="PANTHER" id="PTHR33304:SF49">
    <property type="entry name" value="OS12G0161500 PROTEIN"/>
    <property type="match status" value="1"/>
</dbReference>
<keyword evidence="1" id="KW-0479">Metal-binding</keyword>
<feature type="region of interest" description="Disordered" evidence="6">
    <location>
        <begin position="82"/>
        <end position="108"/>
    </location>
</feature>
<feature type="domain" description="AIPP2-like SPOC-like" evidence="7">
    <location>
        <begin position="542"/>
        <end position="667"/>
    </location>
</feature>
<proteinExistence type="predicted"/>
<comment type="caution">
    <text evidence="8">The sequence shown here is derived from an EMBL/GenBank/DDBJ whole genome shotgun (WGS) entry which is preliminary data.</text>
</comment>
<keyword evidence="9" id="KW-1185">Reference proteome</keyword>
<dbReference type="Proteomes" id="UP001222027">
    <property type="component" value="Unassembled WGS sequence"/>
</dbReference>
<evidence type="ECO:0000313" key="8">
    <source>
        <dbReference type="EMBL" id="KAJ8483868.1"/>
    </source>
</evidence>
<organism evidence="8 9">
    <name type="scientific">Ensete ventricosum</name>
    <name type="common">Abyssinian banana</name>
    <name type="synonym">Musa ensete</name>
    <dbReference type="NCBI Taxonomy" id="4639"/>
    <lineage>
        <taxon>Eukaryota</taxon>
        <taxon>Viridiplantae</taxon>
        <taxon>Streptophyta</taxon>
        <taxon>Embryophyta</taxon>
        <taxon>Tracheophyta</taxon>
        <taxon>Spermatophyta</taxon>
        <taxon>Magnoliopsida</taxon>
        <taxon>Liliopsida</taxon>
        <taxon>Zingiberales</taxon>
        <taxon>Musaceae</taxon>
        <taxon>Ensete</taxon>
    </lineage>
</organism>
<name>A0AAV8QUW1_ENSVE</name>
<dbReference type="InterPro" id="IPR049914">
    <property type="entry name" value="PHD1-3/5-6"/>
</dbReference>
<dbReference type="InterPro" id="IPR056280">
    <property type="entry name" value="AIPP2-like_SPOC"/>
</dbReference>
<evidence type="ECO:0000256" key="4">
    <source>
        <dbReference type="ARBA" id="ARBA00023015"/>
    </source>
</evidence>
<dbReference type="GO" id="GO:0034244">
    <property type="term" value="P:negative regulation of transcription elongation by RNA polymerase II"/>
    <property type="evidence" value="ECO:0007669"/>
    <property type="project" value="InterPro"/>
</dbReference>
<dbReference type="EMBL" id="JAQQAF010000005">
    <property type="protein sequence ID" value="KAJ8483868.1"/>
    <property type="molecule type" value="Genomic_DNA"/>
</dbReference>
<accession>A0AAV8QUW1</accession>
<sequence>MVLVCQTCGMPGYTELLIYCNICQSSAEHQYCLDMLPSYHEEVSWSCDLCKPRPSKAELGILCRSTRKLKCKKKRKRYQNTIAAPKFAPPQKPHYKESPATLHGQPSIRKSPASLLQKEVDDLSQSFRVQLEDTKLKKRRRLVIPVDDQLDEDIQINHVDAKYENTLTAPKHDSPQKRQEYVPCSSHVHMENNGDSTVNGKWNRPSDSLLHKKIVDLSQSFGIQFERKNLKRRRMILTEDDQLDGDVRNNSAVNERLLETRYENTVIAPSVASPENPHQYATCTHSLQDGTCAGPIVNEKSNRSTNSLLQKEVDDLFHSIRMQSEEKTLRIRRTRLILFEGEQLGQEAKTNNTVNKRLTEGRYEKTVTAIKVASRGKPHQYVYKGKHAGPAEDGISNRLTDNLLQREVDGPFKSFRMQLERKNLRMRSRRLILLKNDQLGEDVQINNEANEGHLKAEKSVNVSSELSDGRFLKKMGLPNECLLDEEVHINRTGQNSPIRGPSQLHPTLQVEEHIPGRKMTCSSASIYEPYDLPAQPIINHIWRGHFHVCNKELGPFTAHISNKACEKVWSIAKKLPAVLQMTKLSRLDSWPKSFKTSPPNDESIALYFFAQDARVQAMLDELLCEITKEDLVLKVKHDEAELLAFSSIVLPESYREFEEKYFLWGVFRRHQGAVSCAPAERSPSSDEITGEREWAPNLKHATKEYDDIAENCLVAKKLVENSNNSEERRDECHDRNACLLPSGKQIPLNCEYPSGEQIVSDCEIAQPSNGCEAYHQELFTFNLDQDEGTTNYPMNLFPEQGEDMALTSRLRGSDSLDLKLGYSWSTCDDGNLKDMFNCNSLS</sequence>